<dbReference type="GO" id="GO:0051301">
    <property type="term" value="P:cell division"/>
    <property type="evidence" value="ECO:0007669"/>
    <property type="project" value="UniProtKB-UniRule"/>
</dbReference>
<dbReference type="GO" id="GO:0000307">
    <property type="term" value="C:cyclin-dependent protein kinase holoenzyme complex"/>
    <property type="evidence" value="ECO:0007669"/>
    <property type="project" value="TreeGrafter"/>
</dbReference>
<name>A0AAD5XBM7_9FUNG</name>
<dbReference type="Gene3D" id="1.10.472.10">
    <property type="entry name" value="Cyclin-like"/>
    <property type="match status" value="1"/>
</dbReference>
<dbReference type="GO" id="GO:0005634">
    <property type="term" value="C:nucleus"/>
    <property type="evidence" value="ECO:0007669"/>
    <property type="project" value="TreeGrafter"/>
</dbReference>
<evidence type="ECO:0000256" key="2">
    <source>
        <dbReference type="PIRNR" id="PIRNR027110"/>
    </source>
</evidence>
<dbReference type="GO" id="GO:0016538">
    <property type="term" value="F:cyclin-dependent protein serine/threonine kinase regulator activity"/>
    <property type="evidence" value="ECO:0007669"/>
    <property type="project" value="TreeGrafter"/>
</dbReference>
<comment type="similarity">
    <text evidence="2">Belongs to the cyclin family.</text>
</comment>
<dbReference type="Pfam" id="PF08613">
    <property type="entry name" value="Cyclin"/>
    <property type="match status" value="1"/>
</dbReference>
<comment type="caution">
    <text evidence="3">The sequence shown here is derived from an EMBL/GenBank/DDBJ whole genome shotgun (WGS) entry which is preliminary data.</text>
</comment>
<dbReference type="AlphaFoldDB" id="A0AAD5XBM7"/>
<sequence>MSLSPQIQISGRTLLPPEFDNCPLEAILVMIIEMLERLIAHNDNIPLSHSNLTRFHSRAVPGISVADYLRRIVKYASIEKAVVLLTLIYVDRICDFHKSFTLSSLTSHRFLITALTAGSKAVSDIYCTNTHFAKVGGITLQELNLLELEFCQMIHWRLACNHQLLQQYYVSLVRTSSRYVISS</sequence>
<dbReference type="PIRSF" id="PIRSF027110">
    <property type="entry name" value="PREG"/>
    <property type="match status" value="1"/>
</dbReference>
<dbReference type="PANTHER" id="PTHR15615">
    <property type="match status" value="1"/>
</dbReference>
<dbReference type="GO" id="GO:0019901">
    <property type="term" value="F:protein kinase binding"/>
    <property type="evidence" value="ECO:0007669"/>
    <property type="project" value="UniProtKB-UniRule"/>
</dbReference>
<organism evidence="3 4">
    <name type="scientific">Physocladia obscura</name>
    <dbReference type="NCBI Taxonomy" id="109957"/>
    <lineage>
        <taxon>Eukaryota</taxon>
        <taxon>Fungi</taxon>
        <taxon>Fungi incertae sedis</taxon>
        <taxon>Chytridiomycota</taxon>
        <taxon>Chytridiomycota incertae sedis</taxon>
        <taxon>Chytridiomycetes</taxon>
        <taxon>Chytridiales</taxon>
        <taxon>Chytriomycetaceae</taxon>
        <taxon>Physocladia</taxon>
    </lineage>
</organism>
<evidence type="ECO:0000256" key="1">
    <source>
        <dbReference type="ARBA" id="ARBA00023127"/>
    </source>
</evidence>
<dbReference type="InterPro" id="IPR036915">
    <property type="entry name" value="Cyclin-like_sf"/>
</dbReference>
<dbReference type="CDD" id="cd20558">
    <property type="entry name" value="CYCLIN_ScPCL7-like"/>
    <property type="match status" value="1"/>
</dbReference>
<dbReference type="Proteomes" id="UP001211907">
    <property type="component" value="Unassembled WGS sequence"/>
</dbReference>
<dbReference type="PANTHER" id="PTHR15615:SF117">
    <property type="entry name" value="PHO85 CYCLIN PHO80"/>
    <property type="match status" value="1"/>
</dbReference>
<keyword evidence="1 2" id="KW-0195">Cyclin</keyword>
<gene>
    <name evidence="3" type="ORF">HK100_005907</name>
</gene>
<evidence type="ECO:0000313" key="4">
    <source>
        <dbReference type="Proteomes" id="UP001211907"/>
    </source>
</evidence>
<keyword evidence="4" id="KW-1185">Reference proteome</keyword>
<dbReference type="SUPFAM" id="SSF47954">
    <property type="entry name" value="Cyclin-like"/>
    <property type="match status" value="1"/>
</dbReference>
<evidence type="ECO:0000313" key="3">
    <source>
        <dbReference type="EMBL" id="KAJ3095143.1"/>
    </source>
</evidence>
<dbReference type="InterPro" id="IPR012389">
    <property type="entry name" value="Cyclin_P/U"/>
</dbReference>
<dbReference type="InterPro" id="IPR013922">
    <property type="entry name" value="Cyclin_PHO80-like"/>
</dbReference>
<accession>A0AAD5XBM7</accession>
<reference evidence="3" key="1">
    <citation type="submission" date="2020-05" db="EMBL/GenBank/DDBJ databases">
        <title>Phylogenomic resolution of chytrid fungi.</title>
        <authorList>
            <person name="Stajich J.E."/>
            <person name="Amses K."/>
            <person name="Simmons R."/>
            <person name="Seto K."/>
            <person name="Myers J."/>
            <person name="Bonds A."/>
            <person name="Quandt C.A."/>
            <person name="Barry K."/>
            <person name="Liu P."/>
            <person name="Grigoriev I."/>
            <person name="Longcore J.E."/>
            <person name="James T.Y."/>
        </authorList>
    </citation>
    <scope>NUCLEOTIDE SEQUENCE</scope>
    <source>
        <strain evidence="3">JEL0513</strain>
    </source>
</reference>
<proteinExistence type="inferred from homology"/>
<protein>
    <recommendedName>
        <fullName evidence="2">Cyclin</fullName>
    </recommendedName>
</protein>
<dbReference type="EMBL" id="JADGJH010002744">
    <property type="protein sequence ID" value="KAJ3095143.1"/>
    <property type="molecule type" value="Genomic_DNA"/>
</dbReference>